<organism evidence="2 3">
    <name type="scientific">Caenorhabditis tropicalis</name>
    <dbReference type="NCBI Taxonomy" id="1561998"/>
    <lineage>
        <taxon>Eukaryota</taxon>
        <taxon>Metazoa</taxon>
        <taxon>Ecdysozoa</taxon>
        <taxon>Nematoda</taxon>
        <taxon>Chromadorea</taxon>
        <taxon>Rhabditida</taxon>
        <taxon>Rhabditina</taxon>
        <taxon>Rhabditomorpha</taxon>
        <taxon>Rhabditoidea</taxon>
        <taxon>Rhabditidae</taxon>
        <taxon>Peloderinae</taxon>
        <taxon>Caenorhabditis</taxon>
    </lineage>
</organism>
<protein>
    <submittedName>
        <fullName evidence="3">Secreted protein</fullName>
    </submittedName>
</protein>
<evidence type="ECO:0000256" key="1">
    <source>
        <dbReference type="SAM" id="SignalP"/>
    </source>
</evidence>
<dbReference type="Proteomes" id="UP000095282">
    <property type="component" value="Unplaced"/>
</dbReference>
<evidence type="ECO:0000313" key="3">
    <source>
        <dbReference type="WBParaSite" id="Csp11.Scaffold540.g3379.t1"/>
    </source>
</evidence>
<dbReference type="AlphaFoldDB" id="A0A1I7T890"/>
<name>A0A1I7T890_9PELO</name>
<reference evidence="3" key="1">
    <citation type="submission" date="2016-11" db="UniProtKB">
        <authorList>
            <consortium name="WormBaseParasite"/>
        </authorList>
    </citation>
    <scope>IDENTIFICATION</scope>
</reference>
<keyword evidence="1" id="KW-0732">Signal</keyword>
<accession>A0A1I7T890</accession>
<evidence type="ECO:0000313" key="2">
    <source>
        <dbReference type="Proteomes" id="UP000095282"/>
    </source>
</evidence>
<feature type="signal peptide" evidence="1">
    <location>
        <begin position="1"/>
        <end position="20"/>
    </location>
</feature>
<proteinExistence type="predicted"/>
<feature type="chain" id="PRO_5009307202" evidence="1">
    <location>
        <begin position="21"/>
        <end position="133"/>
    </location>
</feature>
<dbReference type="WBParaSite" id="Csp11.Scaffold540.g3379.t1">
    <property type="protein sequence ID" value="Csp11.Scaffold540.g3379.t1"/>
    <property type="gene ID" value="Csp11.Scaffold540.g3379"/>
</dbReference>
<keyword evidence="2" id="KW-1185">Reference proteome</keyword>
<sequence>MKNLALLFLMIALIAKQFNGEPFINNAADFKFSDKSNPFKLDPVLAFSRSKTLGFSPPTNSSVANETTSISGISIFKITSSTNIEYSDGINGPVTVLASSPSKTVRFSPPSSPQPNSPVTDETISFYGILITV</sequence>